<proteinExistence type="predicted"/>
<evidence type="ECO:0000313" key="2">
    <source>
        <dbReference type="EMBL" id="MFH4976377.1"/>
    </source>
</evidence>
<evidence type="ECO:0000313" key="3">
    <source>
        <dbReference type="Proteomes" id="UP001608902"/>
    </source>
</evidence>
<organism evidence="2 3">
    <name type="scientific">Gnathostoma spinigerum</name>
    <dbReference type="NCBI Taxonomy" id="75299"/>
    <lineage>
        <taxon>Eukaryota</taxon>
        <taxon>Metazoa</taxon>
        <taxon>Ecdysozoa</taxon>
        <taxon>Nematoda</taxon>
        <taxon>Chromadorea</taxon>
        <taxon>Rhabditida</taxon>
        <taxon>Spirurina</taxon>
        <taxon>Gnathostomatomorpha</taxon>
        <taxon>Gnathostomatoidea</taxon>
        <taxon>Gnathostomatidae</taxon>
        <taxon>Gnathostoma</taxon>
    </lineage>
</organism>
<dbReference type="Proteomes" id="UP001608902">
    <property type="component" value="Unassembled WGS sequence"/>
</dbReference>
<dbReference type="AlphaFoldDB" id="A0ABD6EAS6"/>
<gene>
    <name evidence="2" type="ORF">AB6A40_003086</name>
</gene>
<evidence type="ECO:0000256" key="1">
    <source>
        <dbReference type="SAM" id="MobiDB-lite"/>
    </source>
</evidence>
<protein>
    <submittedName>
        <fullName evidence="2">Uncharacterized protein</fullName>
    </submittedName>
</protein>
<keyword evidence="3" id="KW-1185">Reference proteome</keyword>
<name>A0ABD6EAS6_9BILA</name>
<dbReference type="EMBL" id="JBGFUD010001505">
    <property type="protein sequence ID" value="MFH4976377.1"/>
    <property type="molecule type" value="Genomic_DNA"/>
</dbReference>
<comment type="caution">
    <text evidence="2">The sequence shown here is derived from an EMBL/GenBank/DDBJ whole genome shotgun (WGS) entry which is preliminary data.</text>
</comment>
<feature type="region of interest" description="Disordered" evidence="1">
    <location>
        <begin position="60"/>
        <end position="91"/>
    </location>
</feature>
<reference evidence="2 3" key="1">
    <citation type="submission" date="2024-08" db="EMBL/GenBank/DDBJ databases">
        <title>Gnathostoma spinigerum genome.</title>
        <authorList>
            <person name="Gonzalez-Bertolin B."/>
            <person name="Monzon S."/>
            <person name="Zaballos A."/>
            <person name="Jimenez P."/>
            <person name="Dekumyoy P."/>
            <person name="Varona S."/>
            <person name="Cuesta I."/>
            <person name="Sumanam S."/>
            <person name="Adisakwattana P."/>
            <person name="Gasser R.B."/>
            <person name="Hernandez-Gonzalez A."/>
            <person name="Young N.D."/>
            <person name="Perteguer M.J."/>
        </authorList>
    </citation>
    <scope>NUCLEOTIDE SEQUENCE [LARGE SCALE GENOMIC DNA]</scope>
    <source>
        <strain evidence="2">AL3</strain>
        <tissue evidence="2">Liver</tissue>
    </source>
</reference>
<accession>A0ABD6EAS6</accession>
<sequence length="91" mass="9949">MHLQLVKCDILSVFEGIGSDDREMPTAGSDGGDCGFRAKYVDASWKHRRMANRIFSTIDGQRKQALSADTSSRTGNGSSGYRSDQMSSIID</sequence>
<feature type="compositionally biased region" description="Polar residues" evidence="1">
    <location>
        <begin position="67"/>
        <end position="91"/>
    </location>
</feature>